<organism evidence="1 2">
    <name type="scientific">Paxillus rubicundulus Ve08.2h10</name>
    <dbReference type="NCBI Taxonomy" id="930991"/>
    <lineage>
        <taxon>Eukaryota</taxon>
        <taxon>Fungi</taxon>
        <taxon>Dikarya</taxon>
        <taxon>Basidiomycota</taxon>
        <taxon>Agaricomycotina</taxon>
        <taxon>Agaricomycetes</taxon>
        <taxon>Agaricomycetidae</taxon>
        <taxon>Boletales</taxon>
        <taxon>Paxilineae</taxon>
        <taxon>Paxillaceae</taxon>
        <taxon>Paxillus</taxon>
    </lineage>
</organism>
<keyword evidence="2" id="KW-1185">Reference proteome</keyword>
<proteinExistence type="predicted"/>
<dbReference type="Proteomes" id="UP000054538">
    <property type="component" value="Unassembled WGS sequence"/>
</dbReference>
<dbReference type="AlphaFoldDB" id="A0A0D0E629"/>
<gene>
    <name evidence="1" type="ORF">PAXRUDRAFT_829353</name>
</gene>
<evidence type="ECO:0000313" key="2">
    <source>
        <dbReference type="Proteomes" id="UP000054538"/>
    </source>
</evidence>
<dbReference type="InParanoid" id="A0A0D0E629"/>
<sequence>MGSTLSPRRNPVPLSISRSTLTLTPYPAQDSDVSERPTLYRYARFVQVQISSAATQPSHI</sequence>
<evidence type="ECO:0000313" key="1">
    <source>
        <dbReference type="EMBL" id="KIK93070.1"/>
    </source>
</evidence>
<accession>A0A0D0E629</accession>
<name>A0A0D0E629_9AGAM</name>
<dbReference type="HOGENOM" id="CLU_2942459_0_0_1"/>
<protein>
    <submittedName>
        <fullName evidence="1">Uncharacterized protein</fullName>
    </submittedName>
</protein>
<reference evidence="2" key="2">
    <citation type="submission" date="2015-01" db="EMBL/GenBank/DDBJ databases">
        <title>Evolutionary Origins and Diversification of the Mycorrhizal Mutualists.</title>
        <authorList>
            <consortium name="DOE Joint Genome Institute"/>
            <consortium name="Mycorrhizal Genomics Consortium"/>
            <person name="Kohler A."/>
            <person name="Kuo A."/>
            <person name="Nagy L.G."/>
            <person name="Floudas D."/>
            <person name="Copeland A."/>
            <person name="Barry K.W."/>
            <person name="Cichocki N."/>
            <person name="Veneault-Fourrey C."/>
            <person name="LaButti K."/>
            <person name="Lindquist E.A."/>
            <person name="Lipzen A."/>
            <person name="Lundell T."/>
            <person name="Morin E."/>
            <person name="Murat C."/>
            <person name="Riley R."/>
            <person name="Ohm R."/>
            <person name="Sun H."/>
            <person name="Tunlid A."/>
            <person name="Henrissat B."/>
            <person name="Grigoriev I.V."/>
            <person name="Hibbett D.S."/>
            <person name="Martin F."/>
        </authorList>
    </citation>
    <scope>NUCLEOTIDE SEQUENCE [LARGE SCALE GENOMIC DNA]</scope>
    <source>
        <strain evidence="2">Ve08.2h10</strain>
    </source>
</reference>
<dbReference type="EMBL" id="KN825216">
    <property type="protein sequence ID" value="KIK93070.1"/>
    <property type="molecule type" value="Genomic_DNA"/>
</dbReference>
<reference evidence="1 2" key="1">
    <citation type="submission" date="2014-04" db="EMBL/GenBank/DDBJ databases">
        <authorList>
            <consortium name="DOE Joint Genome Institute"/>
            <person name="Kuo A."/>
            <person name="Kohler A."/>
            <person name="Jargeat P."/>
            <person name="Nagy L.G."/>
            <person name="Floudas D."/>
            <person name="Copeland A."/>
            <person name="Barry K.W."/>
            <person name="Cichocki N."/>
            <person name="Veneault-Fourrey C."/>
            <person name="LaButti K."/>
            <person name="Lindquist E.A."/>
            <person name="Lipzen A."/>
            <person name="Lundell T."/>
            <person name="Morin E."/>
            <person name="Murat C."/>
            <person name="Sun H."/>
            <person name="Tunlid A."/>
            <person name="Henrissat B."/>
            <person name="Grigoriev I.V."/>
            <person name="Hibbett D.S."/>
            <person name="Martin F."/>
            <person name="Nordberg H.P."/>
            <person name="Cantor M.N."/>
            <person name="Hua S.X."/>
        </authorList>
    </citation>
    <scope>NUCLEOTIDE SEQUENCE [LARGE SCALE GENOMIC DNA]</scope>
    <source>
        <strain evidence="1 2">Ve08.2h10</strain>
    </source>
</reference>